<proteinExistence type="predicted"/>
<evidence type="ECO:0000259" key="1">
    <source>
        <dbReference type="Pfam" id="PF18657"/>
    </source>
</evidence>
<accession>A0A2T7U8W3</accession>
<comment type="caution">
    <text evidence="2">The sequence shown here is derived from an EMBL/GenBank/DDBJ whole genome shotgun (WGS) entry which is preliminary data.</text>
</comment>
<dbReference type="Proteomes" id="UP000037507">
    <property type="component" value="Unassembled WGS sequence"/>
</dbReference>
<feature type="domain" description="YDG" evidence="1">
    <location>
        <begin position="360"/>
        <end position="437"/>
    </location>
</feature>
<feature type="domain" description="YDG" evidence="1">
    <location>
        <begin position="192"/>
        <end position="269"/>
    </location>
</feature>
<dbReference type="STRING" id="1293045.H663_12650"/>
<dbReference type="AlphaFoldDB" id="A0A2T7U8W3"/>
<feature type="domain" description="YDG" evidence="1">
    <location>
        <begin position="448"/>
        <end position="530"/>
    </location>
</feature>
<evidence type="ECO:0000313" key="3">
    <source>
        <dbReference type="Proteomes" id="UP000037507"/>
    </source>
</evidence>
<feature type="non-terminal residue" evidence="2">
    <location>
        <position position="1"/>
    </location>
</feature>
<reference evidence="2" key="1">
    <citation type="submission" date="2017-04" db="EMBL/GenBank/DDBJ databases">
        <title>Unexpected and diverse lifestyles within the genus Limnohabitans.</title>
        <authorList>
            <person name="Kasalicky V."/>
            <person name="Mehrshad M."/>
            <person name="Andrei S.-A."/>
            <person name="Salcher M."/>
            <person name="Kratochvilova H."/>
            <person name="Simek K."/>
            <person name="Ghai R."/>
        </authorList>
    </citation>
    <scope>NUCLEOTIDE SEQUENCE [LARGE SCALE GENOMIC DNA]</scope>
    <source>
        <strain evidence="2">II-D5</strain>
    </source>
</reference>
<evidence type="ECO:0000313" key="2">
    <source>
        <dbReference type="EMBL" id="PVE41102.1"/>
    </source>
</evidence>
<protein>
    <recommendedName>
        <fullName evidence="1">YDG domain-containing protein</fullName>
    </recommendedName>
</protein>
<dbReference type="Pfam" id="PF18657">
    <property type="entry name" value="YDG"/>
    <property type="match status" value="6"/>
</dbReference>
<sequence>TINDGNNGNNYTIGNKASATGTIKAKELTFAAVSDTKIYDGGTSSSNAASVTGTQTGDTITAVQSFASKNVLGANNSTLQVGAVTINDGNNGNNYTIGNKASATGTIKAKELTFAAVSDTKIYDGGTSSSNAASVTGKQGDDTITAVQSFASKNVLGANNSTLQVGAVTINDGNNGNNYTIGNKASATGTITAKELTFAAVSDTKIYDGGTSSSNAASVTGTQTGDTITAVQSFASKNVLGANNSTLQVGAVTINDGNNGNNYTIGNKASATGTIKAKELTFAAVSDTKIYDGGTSSSKAATVTGKQGDDTITAVQSFASKNVLGANNSTLQVDAVTINDGNNGNNYTIGNKASATGTITPKELTLAAVTDSKVYDGSTRSDKAVFVIGTQIRDFITATQAFVHKNALGTGNSRLVVQSVEINDDNNGRNYTVANTSVATGTIEKANLIISLDDQTKTYDGTTAATLVPSAFTVEGVTVDGQTESATVTQAVGIYNDKNVLGASSVTANLAADNFVAATGTDLINYNLPTSVSTKGKITPKLAAVTGTATTVTANGSLQSQLPALKSGFVLGEDVFVTGLAAGVSSGVYPSNLKLAPANAQTILSNYTLSINNALLTINPAVTANAPVVIDPWRLVTPISRLALAGFNNANKGAALAGTRTGWQQQACTPDSTQECVCEVRDENSDIELCLAPKTQL</sequence>
<feature type="domain" description="YDG" evidence="1">
    <location>
        <begin position="277"/>
        <end position="353"/>
    </location>
</feature>
<dbReference type="InterPro" id="IPR041248">
    <property type="entry name" value="YDG"/>
</dbReference>
<keyword evidence="3" id="KW-1185">Reference proteome</keyword>
<organism evidence="2 3">
    <name type="scientific">Limnohabitans planktonicus II-D5</name>
    <dbReference type="NCBI Taxonomy" id="1293045"/>
    <lineage>
        <taxon>Bacteria</taxon>
        <taxon>Pseudomonadati</taxon>
        <taxon>Pseudomonadota</taxon>
        <taxon>Betaproteobacteria</taxon>
        <taxon>Burkholderiales</taxon>
        <taxon>Comamonadaceae</taxon>
        <taxon>Limnohabitans</taxon>
    </lineage>
</organism>
<dbReference type="EMBL" id="LFYT02000041">
    <property type="protein sequence ID" value="PVE41102.1"/>
    <property type="molecule type" value="Genomic_DNA"/>
</dbReference>
<gene>
    <name evidence="2" type="ORF">H663_019095</name>
</gene>
<dbReference type="RefSeq" id="WP_205872757.1">
    <property type="nucleotide sequence ID" value="NZ_LFYT02000041.1"/>
</dbReference>
<feature type="domain" description="YDG" evidence="1">
    <location>
        <begin position="25"/>
        <end position="101"/>
    </location>
</feature>
<name>A0A2T7U8W3_9BURK</name>
<feature type="domain" description="YDG" evidence="1">
    <location>
        <begin position="109"/>
        <end position="185"/>
    </location>
</feature>